<sequence length="217" mass="23398">MPPMPTLPTLLTFLAALFLLEITPGPDMMLVLARGVGQGRRVALLTVAGMIFVAGAIQVGLLVLGLASLMQAYPASLAVLQWAGALYLIYLGSRMLWSSRRPAERRQGVRRVSDWAAVREGCLNNLTNPKSLLFMFAFLPQFIDPAAGPVWSQLLILGAIQKLSGVLSLGSVAVASGTVGQWLTRWPALLVWQERFTGCVMVALGLRLMVTGTASRH</sequence>
<reference evidence="7" key="1">
    <citation type="submission" date="2016-08" db="EMBL/GenBank/DDBJ databases">
        <authorList>
            <person name="Seilhamer J.J."/>
        </authorList>
    </citation>
    <scope>NUCLEOTIDE SEQUENCE</scope>
    <source>
        <strain evidence="7">86</strain>
    </source>
</reference>
<evidence type="ECO:0000313" key="7">
    <source>
        <dbReference type="EMBL" id="SCM79585.1"/>
    </source>
</evidence>
<dbReference type="InterPro" id="IPR001123">
    <property type="entry name" value="LeuE-type"/>
</dbReference>
<accession>A0A212LPS1</accession>
<evidence type="ECO:0000256" key="3">
    <source>
        <dbReference type="ARBA" id="ARBA00022692"/>
    </source>
</evidence>
<feature type="transmembrane region" description="Helical" evidence="6">
    <location>
        <begin position="43"/>
        <end position="67"/>
    </location>
</feature>
<keyword evidence="3 6" id="KW-0812">Transmembrane</keyword>
<keyword evidence="4 6" id="KW-1133">Transmembrane helix</keyword>
<keyword evidence="5 6" id="KW-0472">Membrane</keyword>
<dbReference type="GO" id="GO:0005886">
    <property type="term" value="C:plasma membrane"/>
    <property type="evidence" value="ECO:0007669"/>
    <property type="project" value="UniProtKB-SubCell"/>
</dbReference>
<evidence type="ECO:0000256" key="4">
    <source>
        <dbReference type="ARBA" id="ARBA00022989"/>
    </source>
</evidence>
<gene>
    <name evidence="7" type="ORF">KL86PLE_90529</name>
</gene>
<dbReference type="EMBL" id="FMJD01000013">
    <property type="protein sequence ID" value="SCM79585.1"/>
    <property type="molecule type" value="Genomic_DNA"/>
</dbReference>
<evidence type="ECO:0000256" key="5">
    <source>
        <dbReference type="ARBA" id="ARBA00023136"/>
    </source>
</evidence>
<dbReference type="PANTHER" id="PTHR30086">
    <property type="entry name" value="ARGININE EXPORTER PROTEIN ARGO"/>
    <property type="match status" value="1"/>
</dbReference>
<proteinExistence type="predicted"/>
<feature type="transmembrane region" description="Helical" evidence="6">
    <location>
        <begin position="79"/>
        <end position="97"/>
    </location>
</feature>
<comment type="subcellular location">
    <subcellularLocation>
        <location evidence="1">Cell membrane</location>
        <topology evidence="1">Multi-pass membrane protein</topology>
    </subcellularLocation>
</comment>
<dbReference type="GO" id="GO:0015171">
    <property type="term" value="F:amino acid transmembrane transporter activity"/>
    <property type="evidence" value="ECO:0007669"/>
    <property type="project" value="TreeGrafter"/>
</dbReference>
<evidence type="ECO:0000256" key="1">
    <source>
        <dbReference type="ARBA" id="ARBA00004651"/>
    </source>
</evidence>
<dbReference type="PANTHER" id="PTHR30086:SF20">
    <property type="entry name" value="ARGININE EXPORTER PROTEIN ARGO-RELATED"/>
    <property type="match status" value="1"/>
</dbReference>
<evidence type="ECO:0000256" key="2">
    <source>
        <dbReference type="ARBA" id="ARBA00022475"/>
    </source>
</evidence>
<keyword evidence="2" id="KW-1003">Cell membrane</keyword>
<protein>
    <submittedName>
        <fullName evidence="7">Putative amino acid efflux protein, LysE family</fullName>
    </submittedName>
</protein>
<organism evidence="7">
    <name type="scientific">uncultured Pleomorphomonas sp</name>
    <dbReference type="NCBI Taxonomy" id="442121"/>
    <lineage>
        <taxon>Bacteria</taxon>
        <taxon>Pseudomonadati</taxon>
        <taxon>Pseudomonadota</taxon>
        <taxon>Alphaproteobacteria</taxon>
        <taxon>Hyphomicrobiales</taxon>
        <taxon>Pleomorphomonadaceae</taxon>
        <taxon>Pleomorphomonas</taxon>
        <taxon>environmental samples</taxon>
    </lineage>
</organism>
<name>A0A212LPS1_9HYPH</name>
<dbReference type="AlphaFoldDB" id="A0A212LPS1"/>
<dbReference type="PIRSF" id="PIRSF006324">
    <property type="entry name" value="LeuE"/>
    <property type="match status" value="1"/>
</dbReference>
<evidence type="ECO:0000256" key="6">
    <source>
        <dbReference type="SAM" id="Phobius"/>
    </source>
</evidence>
<dbReference type="Pfam" id="PF01810">
    <property type="entry name" value="LysE"/>
    <property type="match status" value="1"/>
</dbReference>